<evidence type="ECO:0000313" key="3">
    <source>
        <dbReference type="EMBL" id="KAJ3659293.1"/>
    </source>
</evidence>
<sequence>MNYKILVVILFSGAVLKITAAAAVESENDIGRGLDAKGILNSLAGNLMSRGYGTTAAGGSQVVSLNLTNLLVLVLLKALIFAAGSLGTGTWKGGLARSNDGEEQVLTEEEILLYLSYLTGSPGDNGCLQSVACHQPQQAKKYVAAGDMLLKASKVMSLNPDRSYEYVLKEVEQAADVGLAGGDCSRFTCGLGTDKQ</sequence>
<keyword evidence="1" id="KW-0812">Transmembrane</keyword>
<comment type="caution">
    <text evidence="3">The sequence shown here is derived from an EMBL/GenBank/DDBJ whole genome shotgun (WGS) entry which is preliminary data.</text>
</comment>
<feature type="signal peptide" evidence="2">
    <location>
        <begin position="1"/>
        <end position="21"/>
    </location>
</feature>
<keyword evidence="1" id="KW-1133">Transmembrane helix</keyword>
<dbReference type="EMBL" id="JALNTZ010000003">
    <property type="protein sequence ID" value="KAJ3659293.1"/>
    <property type="molecule type" value="Genomic_DNA"/>
</dbReference>
<evidence type="ECO:0000256" key="2">
    <source>
        <dbReference type="SAM" id="SignalP"/>
    </source>
</evidence>
<feature type="transmembrane region" description="Helical" evidence="1">
    <location>
        <begin position="70"/>
        <end position="91"/>
    </location>
</feature>
<dbReference type="AlphaFoldDB" id="A0AA38IJP7"/>
<feature type="chain" id="PRO_5041383730" evidence="2">
    <location>
        <begin position="22"/>
        <end position="196"/>
    </location>
</feature>
<name>A0AA38IJP7_9CUCU</name>
<evidence type="ECO:0000256" key="1">
    <source>
        <dbReference type="SAM" id="Phobius"/>
    </source>
</evidence>
<protein>
    <submittedName>
        <fullName evidence="3">Uncharacterized protein</fullName>
    </submittedName>
</protein>
<keyword evidence="2" id="KW-0732">Signal</keyword>
<proteinExistence type="predicted"/>
<keyword evidence="1" id="KW-0472">Membrane</keyword>
<reference evidence="3" key="1">
    <citation type="journal article" date="2023" name="G3 (Bethesda)">
        <title>Whole genome assemblies of Zophobas morio and Tenebrio molitor.</title>
        <authorList>
            <person name="Kaur S."/>
            <person name="Stinson S.A."/>
            <person name="diCenzo G.C."/>
        </authorList>
    </citation>
    <scope>NUCLEOTIDE SEQUENCE</scope>
    <source>
        <strain evidence="3">QUZm001</strain>
    </source>
</reference>
<keyword evidence="4" id="KW-1185">Reference proteome</keyword>
<organism evidence="3 4">
    <name type="scientific">Zophobas morio</name>
    <dbReference type="NCBI Taxonomy" id="2755281"/>
    <lineage>
        <taxon>Eukaryota</taxon>
        <taxon>Metazoa</taxon>
        <taxon>Ecdysozoa</taxon>
        <taxon>Arthropoda</taxon>
        <taxon>Hexapoda</taxon>
        <taxon>Insecta</taxon>
        <taxon>Pterygota</taxon>
        <taxon>Neoptera</taxon>
        <taxon>Endopterygota</taxon>
        <taxon>Coleoptera</taxon>
        <taxon>Polyphaga</taxon>
        <taxon>Cucujiformia</taxon>
        <taxon>Tenebrionidae</taxon>
        <taxon>Zophobas</taxon>
    </lineage>
</organism>
<gene>
    <name evidence="3" type="ORF">Zmor_010989</name>
</gene>
<accession>A0AA38IJP7</accession>
<dbReference type="Proteomes" id="UP001168821">
    <property type="component" value="Unassembled WGS sequence"/>
</dbReference>
<evidence type="ECO:0000313" key="4">
    <source>
        <dbReference type="Proteomes" id="UP001168821"/>
    </source>
</evidence>